<dbReference type="PANTHER" id="PTHR11177:SF337">
    <property type="entry name" value="CHITINASE"/>
    <property type="match status" value="1"/>
</dbReference>
<sequence length="504" mass="54410">MRLPGLALAAPLILAASSSARFLMYADEWHPTRPTNAADRAGIDHVILAFAMANNTAAFQPKVPLSTIRSEFPGAKVMIAIGGWGDTIGFGEASRSPAGISRFAQDVKIMLENTGADGVDIDWEYPGGNGADYKQVPNSEKVYEIEAFPKLLAAVRSAIGKDKILSIAVPGKKGDMIAFTEQAGPLIWPSVDYVNVMSYDLMNRRDNVTAHHTSVKGATQSIENYLAIGAPANKLNLGFAFYAKFFTTTPSCAQQPPLGCPIVAAEDPVTGKDTLTSGAWTFERSHMQPLDLAQLTTSYDGTCGPEKMTKCASGCCSQYGNCGSSPEHCSGACQHAFGTGCTDADVFGSWQLAAANGVTDHEEGGQYYYDGQNNLFWTWDTLELIERKFEQIVRAYGLGGVMAWSLGEDSHDWSHVRKIAAELGKTGGGPGGGGGKKSEPPTYATPAEDQPKDEIPEDEAPQEEDQQQDDEVPDEEQYGEPVDWFWLDENGEPWDDDDDGAGWY</sequence>
<accession>A0A6A6J845</accession>
<dbReference type="GO" id="GO:0005576">
    <property type="term" value="C:extracellular region"/>
    <property type="evidence" value="ECO:0007669"/>
    <property type="project" value="TreeGrafter"/>
</dbReference>
<dbReference type="RefSeq" id="XP_033649913.1">
    <property type="nucleotide sequence ID" value="XM_033793786.1"/>
</dbReference>
<feature type="signal peptide" evidence="4">
    <location>
        <begin position="1"/>
        <end position="20"/>
    </location>
</feature>
<proteinExistence type="inferred from homology"/>
<dbReference type="Gene3D" id="3.20.20.80">
    <property type="entry name" value="Glycosidases"/>
    <property type="match status" value="2"/>
</dbReference>
<dbReference type="InterPro" id="IPR029070">
    <property type="entry name" value="Chitinase_insertion_sf"/>
</dbReference>
<evidence type="ECO:0000313" key="6">
    <source>
        <dbReference type="EMBL" id="KAF2272374.1"/>
    </source>
</evidence>
<dbReference type="Proteomes" id="UP000800097">
    <property type="component" value="Unassembled WGS sequence"/>
</dbReference>
<evidence type="ECO:0000256" key="3">
    <source>
        <dbReference type="SAM" id="MobiDB-lite"/>
    </source>
</evidence>
<evidence type="ECO:0000313" key="7">
    <source>
        <dbReference type="Proteomes" id="UP000800097"/>
    </source>
</evidence>
<dbReference type="GO" id="GO:0008843">
    <property type="term" value="F:endochitinase activity"/>
    <property type="evidence" value="ECO:0007669"/>
    <property type="project" value="UniProtKB-EC"/>
</dbReference>
<organism evidence="6 7">
    <name type="scientific">Westerdykella ornata</name>
    <dbReference type="NCBI Taxonomy" id="318751"/>
    <lineage>
        <taxon>Eukaryota</taxon>
        <taxon>Fungi</taxon>
        <taxon>Dikarya</taxon>
        <taxon>Ascomycota</taxon>
        <taxon>Pezizomycotina</taxon>
        <taxon>Dothideomycetes</taxon>
        <taxon>Pleosporomycetidae</taxon>
        <taxon>Pleosporales</taxon>
        <taxon>Sporormiaceae</taxon>
        <taxon>Westerdykella</taxon>
    </lineage>
</organism>
<dbReference type="EMBL" id="ML986522">
    <property type="protein sequence ID" value="KAF2272374.1"/>
    <property type="molecule type" value="Genomic_DNA"/>
</dbReference>
<keyword evidence="4" id="KW-0732">Signal</keyword>
<dbReference type="Gene3D" id="3.10.50.10">
    <property type="match status" value="1"/>
</dbReference>
<keyword evidence="7" id="KW-1185">Reference proteome</keyword>
<dbReference type="PANTHER" id="PTHR11177">
    <property type="entry name" value="CHITINASE"/>
    <property type="match status" value="1"/>
</dbReference>
<evidence type="ECO:0000259" key="5">
    <source>
        <dbReference type="PROSITE" id="PS51910"/>
    </source>
</evidence>
<protein>
    <recommendedName>
        <fullName evidence="2">chitinase</fullName>
        <ecNumber evidence="2">3.2.1.14</ecNumber>
    </recommendedName>
</protein>
<gene>
    <name evidence="6" type="ORF">EI97DRAFT_212707</name>
</gene>
<dbReference type="InterPro" id="IPR050314">
    <property type="entry name" value="Glycosyl_Hydrlase_18"/>
</dbReference>
<reference evidence="6" key="1">
    <citation type="journal article" date="2020" name="Stud. Mycol.">
        <title>101 Dothideomycetes genomes: a test case for predicting lifestyles and emergence of pathogens.</title>
        <authorList>
            <person name="Haridas S."/>
            <person name="Albert R."/>
            <person name="Binder M."/>
            <person name="Bloem J."/>
            <person name="Labutti K."/>
            <person name="Salamov A."/>
            <person name="Andreopoulos B."/>
            <person name="Baker S."/>
            <person name="Barry K."/>
            <person name="Bills G."/>
            <person name="Bluhm B."/>
            <person name="Cannon C."/>
            <person name="Castanera R."/>
            <person name="Culley D."/>
            <person name="Daum C."/>
            <person name="Ezra D."/>
            <person name="Gonzalez J."/>
            <person name="Henrissat B."/>
            <person name="Kuo A."/>
            <person name="Liang C."/>
            <person name="Lipzen A."/>
            <person name="Lutzoni F."/>
            <person name="Magnuson J."/>
            <person name="Mondo S."/>
            <person name="Nolan M."/>
            <person name="Ohm R."/>
            <person name="Pangilinan J."/>
            <person name="Park H.-J."/>
            <person name="Ramirez L."/>
            <person name="Alfaro M."/>
            <person name="Sun H."/>
            <person name="Tritt A."/>
            <person name="Yoshinaga Y."/>
            <person name="Zwiers L.-H."/>
            <person name="Turgeon B."/>
            <person name="Goodwin S."/>
            <person name="Spatafora J."/>
            <person name="Crous P."/>
            <person name="Grigoriev I."/>
        </authorList>
    </citation>
    <scope>NUCLEOTIDE SEQUENCE</scope>
    <source>
        <strain evidence="6">CBS 379.55</strain>
    </source>
</reference>
<evidence type="ECO:0000256" key="2">
    <source>
        <dbReference type="ARBA" id="ARBA00012729"/>
    </source>
</evidence>
<keyword evidence="6" id="KW-0378">Hydrolase</keyword>
<feature type="compositionally biased region" description="Gly residues" evidence="3">
    <location>
        <begin position="425"/>
        <end position="435"/>
    </location>
</feature>
<dbReference type="InterPro" id="IPR001223">
    <property type="entry name" value="Glyco_hydro18_cat"/>
</dbReference>
<dbReference type="InterPro" id="IPR017853">
    <property type="entry name" value="GH"/>
</dbReference>
<dbReference type="PROSITE" id="PS51910">
    <property type="entry name" value="GH18_2"/>
    <property type="match status" value="1"/>
</dbReference>
<dbReference type="GO" id="GO:0008061">
    <property type="term" value="F:chitin binding"/>
    <property type="evidence" value="ECO:0007669"/>
    <property type="project" value="InterPro"/>
</dbReference>
<evidence type="ECO:0000256" key="4">
    <source>
        <dbReference type="SAM" id="SignalP"/>
    </source>
</evidence>
<dbReference type="FunFam" id="3.20.20.80:FF:000159">
    <property type="entry name" value="Class V chitinase, putative"/>
    <property type="match status" value="1"/>
</dbReference>
<dbReference type="GO" id="GO:0006032">
    <property type="term" value="P:chitin catabolic process"/>
    <property type="evidence" value="ECO:0007669"/>
    <property type="project" value="TreeGrafter"/>
</dbReference>
<dbReference type="SUPFAM" id="SSF51445">
    <property type="entry name" value="(Trans)glycosidases"/>
    <property type="match status" value="1"/>
</dbReference>
<name>A0A6A6J845_WESOR</name>
<dbReference type="CDD" id="cd11618">
    <property type="entry name" value="ChtBD1_1"/>
    <property type="match status" value="1"/>
</dbReference>
<evidence type="ECO:0000256" key="1">
    <source>
        <dbReference type="ARBA" id="ARBA00008682"/>
    </source>
</evidence>
<feature type="region of interest" description="Disordered" evidence="3">
    <location>
        <begin position="423"/>
        <end position="504"/>
    </location>
</feature>
<comment type="similarity">
    <text evidence="1">Belongs to the glycosyl hydrolase 18 family. Chitinase class V subfamily.</text>
</comment>
<dbReference type="AlphaFoldDB" id="A0A6A6J845"/>
<dbReference type="GeneID" id="54546961"/>
<dbReference type="GO" id="GO:0005975">
    <property type="term" value="P:carbohydrate metabolic process"/>
    <property type="evidence" value="ECO:0007669"/>
    <property type="project" value="InterPro"/>
</dbReference>
<dbReference type="OrthoDB" id="73875at2759"/>
<feature type="compositionally biased region" description="Acidic residues" evidence="3">
    <location>
        <begin position="455"/>
        <end position="478"/>
    </location>
</feature>
<feature type="compositionally biased region" description="Acidic residues" evidence="3">
    <location>
        <begin position="489"/>
        <end position="504"/>
    </location>
</feature>
<dbReference type="EC" id="3.2.1.14" evidence="2"/>
<feature type="chain" id="PRO_5025676812" description="chitinase" evidence="4">
    <location>
        <begin position="21"/>
        <end position="504"/>
    </location>
</feature>
<feature type="domain" description="GH18" evidence="5">
    <location>
        <begin position="20"/>
        <end position="426"/>
    </location>
</feature>
<dbReference type="Pfam" id="PF00704">
    <property type="entry name" value="Glyco_hydro_18"/>
    <property type="match status" value="1"/>
</dbReference>
<dbReference type="InterPro" id="IPR011583">
    <property type="entry name" value="Chitinase_II/V-like_cat"/>
</dbReference>
<dbReference type="SMART" id="SM00636">
    <property type="entry name" value="Glyco_18"/>
    <property type="match status" value="1"/>
</dbReference>